<protein>
    <recommendedName>
        <fullName evidence="2">TniQ domain-containing protein</fullName>
    </recommendedName>
</protein>
<evidence type="ECO:0000259" key="2">
    <source>
        <dbReference type="Pfam" id="PF06527"/>
    </source>
</evidence>
<evidence type="ECO:0000313" key="4">
    <source>
        <dbReference type="Proteomes" id="UP000467637"/>
    </source>
</evidence>
<keyword evidence="1" id="KW-1133">Transmembrane helix</keyword>
<feature type="domain" description="TniQ" evidence="2">
    <location>
        <begin position="10"/>
        <end position="127"/>
    </location>
</feature>
<dbReference type="EMBL" id="WSEM01000034">
    <property type="protein sequence ID" value="MVQ39521.1"/>
    <property type="molecule type" value="Genomic_DNA"/>
</dbReference>
<organism evidence="3 4">
    <name type="scientific">Paenibacillus anseongense</name>
    <dbReference type="NCBI Taxonomy" id="2682845"/>
    <lineage>
        <taxon>Bacteria</taxon>
        <taxon>Bacillati</taxon>
        <taxon>Bacillota</taxon>
        <taxon>Bacilli</taxon>
        <taxon>Bacillales</taxon>
        <taxon>Paenibacillaceae</taxon>
        <taxon>Paenibacillus</taxon>
    </lineage>
</organism>
<comment type="caution">
    <text evidence="3">The sequence shown here is derived from an EMBL/GenBank/DDBJ whole genome shotgun (WGS) entry which is preliminary data.</text>
</comment>
<evidence type="ECO:0000313" key="3">
    <source>
        <dbReference type="EMBL" id="MVQ39521.1"/>
    </source>
</evidence>
<keyword evidence="4" id="KW-1185">Reference proteome</keyword>
<feature type="transmembrane region" description="Helical" evidence="1">
    <location>
        <begin position="456"/>
        <end position="476"/>
    </location>
</feature>
<dbReference type="InterPro" id="IPR009492">
    <property type="entry name" value="TniQ"/>
</dbReference>
<name>A0ABW9UJ07_9BACL</name>
<dbReference type="Pfam" id="PF06527">
    <property type="entry name" value="TniQ"/>
    <property type="match status" value="1"/>
</dbReference>
<dbReference type="RefSeq" id="WP_157325684.1">
    <property type="nucleotide sequence ID" value="NZ_WSEM01000034.1"/>
</dbReference>
<dbReference type="Proteomes" id="UP000467637">
    <property type="component" value="Unassembled WGS sequence"/>
</dbReference>
<evidence type="ECO:0000256" key="1">
    <source>
        <dbReference type="SAM" id="Phobius"/>
    </source>
</evidence>
<keyword evidence="1" id="KW-0472">Membrane</keyword>
<reference evidence="3 4" key="1">
    <citation type="submission" date="2019-12" db="EMBL/GenBank/DDBJ databases">
        <authorList>
            <person name="Huq M.A."/>
        </authorList>
    </citation>
    <scope>NUCLEOTIDE SEQUENCE [LARGE SCALE GENOMIC DNA]</scope>
    <source>
        <strain evidence="3 4">MAH-34</strain>
    </source>
</reference>
<sequence>MEVSSIMPKRPKQFHNESMSGYLFRLFKSNHFMPNSNYLRELELTYAQLLNNEVSDEIFYRICPWNRKRDFTYMNNTKSILGVLNDSWCNKLIQKNNLKFCPLCIQENFYHQLEWCILPLKMCTKHFVILQEGCGTCSKPLDYFSFIQQSCIFCLSPLNRLSIDQIQCDIFSNSQLNLKKTLIFREKSVVFDLEANDYIELVFASIRFLDGFKDFTGFSQDNMDIFHNRKYKTKSSINLAIAFSNADWLYTNFPNHFYYVLDLFIAKYKGMKRYGAFQHFETVVKRDCFTEIRDAFHQYCIQKLESGIIRRDFGVFREEPKLLQKRKIIRREEVKIEKGVTYGKMFRLAKNNLVQMNQSKRNEYYIDQTTLDMYLKEEKRWITKKEAALILGIHAASLESLIRSDLFEVSLKYSGKSKRINLDEVKELVARCRGELVKSIPSDYISFHDALIKYTIFNLSIVSLIQLILSGVLIPVRQNSEVTLREIYLNNDKLYKCLIAHKERNLTEKGYFFSDLLKVFKIGEKRLHRLLKEHNILPDIVSHYKDGRARFLYKETSKKRIQEVLVTNKKIRD</sequence>
<gene>
    <name evidence="3" type="ORF">GON05_33520</name>
</gene>
<proteinExistence type="predicted"/>
<keyword evidence="1" id="KW-0812">Transmembrane</keyword>
<accession>A0ABW9UJ07</accession>